<feature type="domain" description="G" evidence="3">
    <location>
        <begin position="29"/>
        <end position="146"/>
    </location>
</feature>
<gene>
    <name evidence="4" type="ORF">A6J77_000295</name>
</gene>
<dbReference type="CDD" id="cd00882">
    <property type="entry name" value="Ras_like_GTPase"/>
    <property type="match status" value="1"/>
</dbReference>
<dbReference type="Proteomes" id="UP000192813">
    <property type="component" value="Unassembled WGS sequence"/>
</dbReference>
<dbReference type="AlphaFoldDB" id="A0A2J9PKA6"/>
<proteinExistence type="predicted"/>
<feature type="transmembrane region" description="Helical" evidence="2">
    <location>
        <begin position="303"/>
        <end position="328"/>
    </location>
</feature>
<dbReference type="InterPro" id="IPR027417">
    <property type="entry name" value="P-loop_NTPase"/>
</dbReference>
<evidence type="ECO:0000259" key="3">
    <source>
        <dbReference type="Pfam" id="PF01926"/>
    </source>
</evidence>
<comment type="caution">
    <text evidence="4">The sequence shown here is derived from an EMBL/GenBank/DDBJ whole genome shotgun (WGS) entry which is preliminary data.</text>
</comment>
<feature type="transmembrane region" description="Helical" evidence="2">
    <location>
        <begin position="228"/>
        <end position="246"/>
    </location>
</feature>
<evidence type="ECO:0000256" key="1">
    <source>
        <dbReference type="SAM" id="MobiDB-lite"/>
    </source>
</evidence>
<dbReference type="RefSeq" id="WP_083067565.1">
    <property type="nucleotide sequence ID" value="NZ_NBTM02000001.1"/>
</dbReference>
<organism evidence="4 5">
    <name type="scientific">Aerococcus viridans</name>
    <dbReference type="NCBI Taxonomy" id="1377"/>
    <lineage>
        <taxon>Bacteria</taxon>
        <taxon>Bacillati</taxon>
        <taxon>Bacillota</taxon>
        <taxon>Bacilli</taxon>
        <taxon>Lactobacillales</taxon>
        <taxon>Aerococcaceae</taxon>
        <taxon>Aerococcus</taxon>
    </lineage>
</organism>
<keyword evidence="2" id="KW-1133">Transmembrane helix</keyword>
<keyword evidence="2" id="KW-0472">Membrane</keyword>
<keyword evidence="2" id="KW-0812">Transmembrane</keyword>
<evidence type="ECO:0000313" key="4">
    <source>
        <dbReference type="EMBL" id="PNL90785.1"/>
    </source>
</evidence>
<feature type="region of interest" description="Disordered" evidence="1">
    <location>
        <begin position="384"/>
        <end position="405"/>
    </location>
</feature>
<dbReference type="EMBL" id="NBTM02000001">
    <property type="protein sequence ID" value="PNL90785.1"/>
    <property type="molecule type" value="Genomic_DNA"/>
</dbReference>
<dbReference type="InterPro" id="IPR006073">
    <property type="entry name" value="GTP-bd"/>
</dbReference>
<protein>
    <submittedName>
        <fullName evidence="4">GTP-binding protein</fullName>
    </submittedName>
</protein>
<dbReference type="Pfam" id="PF01926">
    <property type="entry name" value="MMR_HSR1"/>
    <property type="match status" value="1"/>
</dbReference>
<name>A0A2J9PKA6_9LACT</name>
<sequence>MARNMDWSLAGELTRKTQEEIEKIEKVHILVVGKTGVGKSTLINNIFRERLAETGIGQPITKHLHKIEKEGVPMVLYDTRGLELDAETQIQVTGEIDQTLDGMAKKQQHMHVAYYCINASSSRIEDMEIRLIEYLASKMPIILVLTQSIGDQALKFEQYLVNQNLPVQAIIRLMAQDYKITDEFTIPAFGLKELVERTFGLLPHQVYTAFNNAQQIDIERKGRAARRWARRYIVTTFGVGFTPIPFSDATVLVPMQIGMMAHITAIFGISMDQATALGILGAIGGTGSATYLGRLIVSNMVKFIPGIGSVAGGVISGTTASIITTALAMSYIEVLTFIATAEAKGEEVSPRTVRKLMKDLYGQRLQRGQNDPDFQAAMSDIEAKKDQNAEGTKEKDTIQGVSLDDKVEEGGQKTLINWPKWSFRNRKR</sequence>
<evidence type="ECO:0000256" key="2">
    <source>
        <dbReference type="SAM" id="Phobius"/>
    </source>
</evidence>
<reference evidence="5" key="1">
    <citation type="submission" date="2017-12" db="EMBL/GenBank/DDBJ databases">
        <title>FDA dAtabase for Regulatory Grade micrObial Sequences (FDA-ARGOS): Supporting development and validation of Infectious Disease Dx tests.</title>
        <authorList>
            <person name="Hoffmann M."/>
            <person name="Allard M."/>
            <person name="Evans P."/>
            <person name="Brown E."/>
            <person name="Tallon L."/>
            <person name="Sadzewicz L."/>
            <person name="Sengamalay N."/>
            <person name="Ott S."/>
            <person name="Godinez A."/>
            <person name="Nagaraj S."/>
            <person name="Vavikolanu K."/>
            <person name="Aluvathingal J."/>
            <person name="Nadendla S."/>
            <person name="Sichtig H."/>
        </authorList>
    </citation>
    <scope>NUCLEOTIDE SEQUENCE [LARGE SCALE GENOMIC DNA]</scope>
    <source>
        <strain evidence="5">FDAARGOS_249</strain>
    </source>
</reference>
<dbReference type="SUPFAM" id="SSF52540">
    <property type="entry name" value="P-loop containing nucleoside triphosphate hydrolases"/>
    <property type="match status" value="1"/>
</dbReference>
<evidence type="ECO:0000313" key="5">
    <source>
        <dbReference type="Proteomes" id="UP000192813"/>
    </source>
</evidence>
<feature type="transmembrane region" description="Helical" evidence="2">
    <location>
        <begin position="276"/>
        <end position="297"/>
    </location>
</feature>
<accession>A0A2J9PKA6</accession>
<dbReference type="Gene3D" id="3.40.50.300">
    <property type="entry name" value="P-loop containing nucleotide triphosphate hydrolases"/>
    <property type="match status" value="1"/>
</dbReference>
<dbReference type="GO" id="GO:0005525">
    <property type="term" value="F:GTP binding"/>
    <property type="evidence" value="ECO:0007669"/>
    <property type="project" value="InterPro"/>
</dbReference>